<proteinExistence type="predicted"/>
<keyword evidence="1" id="KW-0805">Transcription regulation</keyword>
<protein>
    <submittedName>
        <fullName evidence="5">Transcriptional regulator, XRE family</fullName>
    </submittedName>
</protein>
<evidence type="ECO:0000256" key="3">
    <source>
        <dbReference type="ARBA" id="ARBA00023163"/>
    </source>
</evidence>
<dbReference type="GO" id="GO:0003677">
    <property type="term" value="F:DNA binding"/>
    <property type="evidence" value="ECO:0007669"/>
    <property type="project" value="UniProtKB-KW"/>
</dbReference>
<feature type="domain" description="HTH cro/C1-type" evidence="4">
    <location>
        <begin position="17"/>
        <end position="71"/>
    </location>
</feature>
<reference evidence="5 6" key="1">
    <citation type="submission" date="2016-10" db="EMBL/GenBank/DDBJ databases">
        <authorList>
            <person name="de Groot N.N."/>
        </authorList>
    </citation>
    <scope>NUCLEOTIDE SEQUENCE [LARGE SCALE GENOMIC DNA]</scope>
    <source>
        <strain evidence="5 6">DSM 15345</strain>
    </source>
</reference>
<keyword evidence="6" id="KW-1185">Reference proteome</keyword>
<evidence type="ECO:0000256" key="1">
    <source>
        <dbReference type="ARBA" id="ARBA00023015"/>
    </source>
</evidence>
<sequence length="126" mass="13392">MQDAYYDEDSATFGDRMAAAREEAGIGATQLAQKLGVKTQTIAAWETDRAEPRANQLQTLAGVLGVSMKWLMTGIGDGVAPPPDAHRDATIALLLGELREARMAQARAAEKLARIETRLQALAAGG</sequence>
<dbReference type="SUPFAM" id="SSF47413">
    <property type="entry name" value="lambda repressor-like DNA-binding domains"/>
    <property type="match status" value="1"/>
</dbReference>
<keyword evidence="2" id="KW-0238">DNA-binding</keyword>
<dbReference type="InterPro" id="IPR010982">
    <property type="entry name" value="Lambda_DNA-bd_dom_sf"/>
</dbReference>
<name>A0A1H3VMG4_9RHOB</name>
<dbReference type="PANTHER" id="PTHR40661">
    <property type="match status" value="1"/>
</dbReference>
<evidence type="ECO:0000256" key="2">
    <source>
        <dbReference type="ARBA" id="ARBA00023125"/>
    </source>
</evidence>
<organism evidence="5 6">
    <name type="scientific">Rubrimonas cliftonensis</name>
    <dbReference type="NCBI Taxonomy" id="89524"/>
    <lineage>
        <taxon>Bacteria</taxon>
        <taxon>Pseudomonadati</taxon>
        <taxon>Pseudomonadota</taxon>
        <taxon>Alphaproteobacteria</taxon>
        <taxon>Rhodobacterales</taxon>
        <taxon>Paracoccaceae</taxon>
        <taxon>Rubrimonas</taxon>
    </lineage>
</organism>
<dbReference type="Pfam" id="PF01381">
    <property type="entry name" value="HTH_3"/>
    <property type="match status" value="1"/>
</dbReference>
<dbReference type="SMART" id="SM00530">
    <property type="entry name" value="HTH_XRE"/>
    <property type="match status" value="1"/>
</dbReference>
<dbReference type="Gene3D" id="1.10.260.40">
    <property type="entry name" value="lambda repressor-like DNA-binding domains"/>
    <property type="match status" value="1"/>
</dbReference>
<dbReference type="PROSITE" id="PS50943">
    <property type="entry name" value="HTH_CROC1"/>
    <property type="match status" value="1"/>
</dbReference>
<dbReference type="RefSeq" id="WP_245730867.1">
    <property type="nucleotide sequence ID" value="NZ_FNQM01000001.1"/>
</dbReference>
<dbReference type="STRING" id="89524.SAMN05444370_101207"/>
<keyword evidence="3" id="KW-0804">Transcription</keyword>
<dbReference type="InterPro" id="IPR001387">
    <property type="entry name" value="Cro/C1-type_HTH"/>
</dbReference>
<accession>A0A1H3VMG4</accession>
<evidence type="ECO:0000313" key="5">
    <source>
        <dbReference type="EMBL" id="SDZ75976.1"/>
    </source>
</evidence>
<dbReference type="CDD" id="cd00093">
    <property type="entry name" value="HTH_XRE"/>
    <property type="match status" value="1"/>
</dbReference>
<evidence type="ECO:0000313" key="6">
    <source>
        <dbReference type="Proteomes" id="UP000198703"/>
    </source>
</evidence>
<dbReference type="AlphaFoldDB" id="A0A1H3VMG4"/>
<dbReference type="PANTHER" id="PTHR40661:SF3">
    <property type="entry name" value="FELS-1 PROPHAGE TRANSCRIPTIONAL REGULATOR"/>
    <property type="match status" value="1"/>
</dbReference>
<dbReference type="EMBL" id="FNQM01000001">
    <property type="protein sequence ID" value="SDZ75976.1"/>
    <property type="molecule type" value="Genomic_DNA"/>
</dbReference>
<gene>
    <name evidence="5" type="ORF">SAMN05444370_101207</name>
</gene>
<evidence type="ECO:0000259" key="4">
    <source>
        <dbReference type="PROSITE" id="PS50943"/>
    </source>
</evidence>
<dbReference type="Proteomes" id="UP000198703">
    <property type="component" value="Unassembled WGS sequence"/>
</dbReference>